<evidence type="ECO:0000259" key="7">
    <source>
        <dbReference type="SMART" id="SM01168"/>
    </source>
</evidence>
<reference evidence="8" key="2">
    <citation type="submission" date="2021-01" db="UniProtKB">
        <authorList>
            <consortium name="EnsemblMetazoa"/>
        </authorList>
    </citation>
    <scope>IDENTIFICATION</scope>
</reference>
<protein>
    <recommendedName>
        <fullName evidence="7">DUF1907 domain-containing protein</fullName>
    </recommendedName>
</protein>
<dbReference type="SUPFAM" id="SSF117856">
    <property type="entry name" value="AF0104/ALDC/Ptd012-like"/>
    <property type="match status" value="1"/>
</dbReference>
<keyword evidence="4" id="KW-0378">Hydrolase</keyword>
<dbReference type="SMART" id="SM01168">
    <property type="entry name" value="DUF1907"/>
    <property type="match status" value="1"/>
</dbReference>
<organism evidence="8 9">
    <name type="scientific">Strongylocentrotus purpuratus</name>
    <name type="common">Purple sea urchin</name>
    <dbReference type="NCBI Taxonomy" id="7668"/>
    <lineage>
        <taxon>Eukaryota</taxon>
        <taxon>Metazoa</taxon>
        <taxon>Echinodermata</taxon>
        <taxon>Eleutherozoa</taxon>
        <taxon>Echinozoa</taxon>
        <taxon>Echinoidea</taxon>
        <taxon>Euechinoidea</taxon>
        <taxon>Echinacea</taxon>
        <taxon>Camarodonta</taxon>
        <taxon>Echinidea</taxon>
        <taxon>Strongylocentrotidae</taxon>
        <taxon>Strongylocentrotus</taxon>
    </lineage>
</organism>
<evidence type="ECO:0000256" key="1">
    <source>
        <dbReference type="ARBA" id="ARBA00004123"/>
    </source>
</evidence>
<dbReference type="CDD" id="cd17298">
    <property type="entry name" value="DUF1907"/>
    <property type="match status" value="1"/>
</dbReference>
<proteinExistence type="predicted"/>
<evidence type="ECO:0000313" key="9">
    <source>
        <dbReference type="Proteomes" id="UP000007110"/>
    </source>
</evidence>
<evidence type="ECO:0000256" key="3">
    <source>
        <dbReference type="ARBA" id="ARBA00022723"/>
    </source>
</evidence>
<dbReference type="Proteomes" id="UP000007110">
    <property type="component" value="Unassembled WGS sequence"/>
</dbReference>
<dbReference type="Pfam" id="PF08925">
    <property type="entry name" value="DUF1907"/>
    <property type="match status" value="1"/>
</dbReference>
<keyword evidence="6" id="KW-0539">Nucleus</keyword>
<reference evidence="9" key="1">
    <citation type="submission" date="2015-02" db="EMBL/GenBank/DDBJ databases">
        <title>Genome sequencing for Strongylocentrotus purpuratus.</title>
        <authorList>
            <person name="Murali S."/>
            <person name="Liu Y."/>
            <person name="Vee V."/>
            <person name="English A."/>
            <person name="Wang M."/>
            <person name="Skinner E."/>
            <person name="Han Y."/>
            <person name="Muzny D.M."/>
            <person name="Worley K.C."/>
            <person name="Gibbs R.A."/>
        </authorList>
    </citation>
    <scope>NUCLEOTIDE SEQUENCE</scope>
</reference>
<evidence type="ECO:0000256" key="5">
    <source>
        <dbReference type="ARBA" id="ARBA00022833"/>
    </source>
</evidence>
<accession>A0A7M7P9Q9</accession>
<dbReference type="GO" id="GO:0008270">
    <property type="term" value="F:zinc ion binding"/>
    <property type="evidence" value="ECO:0000318"/>
    <property type="project" value="GO_Central"/>
</dbReference>
<dbReference type="FunCoup" id="A0A7M7P9Q9">
    <property type="interactions" value="856"/>
</dbReference>
<keyword evidence="3" id="KW-0479">Metal-binding</keyword>
<dbReference type="KEGG" id="spu:574946"/>
<dbReference type="GO" id="GO:0005634">
    <property type="term" value="C:nucleus"/>
    <property type="evidence" value="ECO:0000318"/>
    <property type="project" value="GO_Central"/>
</dbReference>
<dbReference type="EnsemblMetazoa" id="XM_030992286">
    <property type="protein sequence ID" value="XP_030848146"/>
    <property type="gene ID" value="LOC574946"/>
</dbReference>
<evidence type="ECO:0000313" key="8">
    <source>
        <dbReference type="EnsemblMetazoa" id="XP_030848146"/>
    </source>
</evidence>
<dbReference type="OMA" id="YHIMPDF"/>
<dbReference type="RefSeq" id="XP_030848146.1">
    <property type="nucleotide sequence ID" value="XM_030992286.1"/>
</dbReference>
<name>A0A7M7P9Q9_STRPU</name>
<comment type="subunit">
    <text evidence="2">Monomer.</text>
</comment>
<comment type="subcellular location">
    <subcellularLocation>
        <location evidence="1">Nucleus</location>
    </subcellularLocation>
</comment>
<dbReference type="PANTHER" id="PTHR13204:SF1">
    <property type="entry name" value="ESTER HYDROLASE C11ORF54"/>
    <property type="match status" value="1"/>
</dbReference>
<evidence type="ECO:0000256" key="2">
    <source>
        <dbReference type="ARBA" id="ARBA00011245"/>
    </source>
</evidence>
<dbReference type="OrthoDB" id="5119241at2759"/>
<keyword evidence="5" id="KW-0862">Zinc</keyword>
<dbReference type="CTD" id="419001"/>
<keyword evidence="9" id="KW-1185">Reference proteome</keyword>
<dbReference type="AlphaFoldDB" id="A0A7M7P9Q9"/>
<dbReference type="GeneID" id="574946"/>
<evidence type="ECO:0000256" key="4">
    <source>
        <dbReference type="ARBA" id="ARBA00022801"/>
    </source>
</evidence>
<evidence type="ECO:0000256" key="6">
    <source>
        <dbReference type="ARBA" id="ARBA00023242"/>
    </source>
</evidence>
<feature type="domain" description="DUF1907" evidence="7">
    <location>
        <begin position="25"/>
        <end position="305"/>
    </location>
</feature>
<dbReference type="InParanoid" id="A0A7M7P9Q9"/>
<sequence length="317" mass="35072">MAANTGMPVTRRAMVVPDLDELSSVLQTGLKICFETAEVNVVDCPDLTQQPFHLAAPGLCGSPRLTDVGGVPYLVPLAQKEKKYNLDTVAEQVDLPGAFILGAGAGPHAAVGTNNEMIANIRTRSADSEGDNQTRLSSILPEDGSYCLKCSPTRDFNLLANLMASEGKPGKVLEVKCQTRRSPDNFVSLMRHFIHKHYGKDKFIGLGGVFVIEEGKAKIHIMPDFSKKPLDTEEDVNKWLKFFEFKAPLICCSVFVTHDPGMDLRLEHTHCFSHHGQGGHYHHDVTPKTVSYRGYFVPAEWMYRIDPPTITHNIGRD</sequence>
<dbReference type="InterPro" id="IPR015021">
    <property type="entry name" value="C11orf54_DUF1907"/>
</dbReference>
<dbReference type="GO" id="GO:0016788">
    <property type="term" value="F:hydrolase activity, acting on ester bonds"/>
    <property type="evidence" value="ECO:0000318"/>
    <property type="project" value="GO_Central"/>
</dbReference>
<dbReference type="PANTHER" id="PTHR13204">
    <property type="entry name" value="PTD012 PROTEIN"/>
    <property type="match status" value="1"/>
</dbReference>